<reference evidence="1 2" key="1">
    <citation type="submission" date="2019-09" db="EMBL/GenBank/DDBJ databases">
        <authorList>
            <person name="Silva M."/>
            <person name="Pereira G."/>
            <person name="Lopes-Da-Costa L."/>
            <person name="Silva E."/>
        </authorList>
    </citation>
    <scope>NUCLEOTIDE SEQUENCE [LARGE SCALE GENOMIC DNA]</scope>
    <source>
        <strain evidence="1 2">FMV-PI01</strain>
    </source>
</reference>
<name>A0A6L5WJX7_9BACT</name>
<proteinExistence type="predicted"/>
<dbReference type="AlphaFoldDB" id="A0A6L5WJX7"/>
<reference evidence="1 2" key="2">
    <citation type="submission" date="2020-03" db="EMBL/GenBank/DDBJ databases">
        <title>Campylobacter portucalensis sp. nov., a new species of Campylobacter isolated from the reproductive tract of bulls.</title>
        <authorList>
            <person name="Silva M.F."/>
            <person name="Pereira G."/>
            <person name="Carneiro C."/>
            <person name="Hemphill A."/>
            <person name="Mateus L."/>
            <person name="Lopes-Da-Costa L."/>
            <person name="Silva E."/>
        </authorList>
    </citation>
    <scope>NUCLEOTIDE SEQUENCE [LARGE SCALE GENOMIC DNA]</scope>
    <source>
        <strain evidence="1 2">FMV-PI01</strain>
    </source>
</reference>
<comment type="caution">
    <text evidence="1">The sequence shown here is derived from an EMBL/GenBank/DDBJ whole genome shotgun (WGS) entry which is preliminary data.</text>
</comment>
<dbReference type="EMBL" id="VWSJ01000009">
    <property type="protein sequence ID" value="MSN96325.1"/>
    <property type="molecule type" value="Genomic_DNA"/>
</dbReference>
<sequence>MWVSSKEAAEILGIKYSNLRQKILRASKKSKIFCSIDSNILHFKYIPGVGRGGKILQIWIDDELASPYFAKKSPKTPKHGGGNFNSAGVASETANDNAVVGGFSSFESANFGGKSGMNFMDAGRAGVNFMAGVAGLEETGDVSDKNGVNFMDNKGCDGLSFGAGRSDGKNVMASETANDNAVVGGFSSFESVNFGGKSGMSFGAGRGGVKNVLSASVASETASDNAIAGDPKVLPLIARCSDKKRKEAFEKYDILQEWGHAKGKITINDFISRINAKKGLKLTANKLYDWQRKYKNGGLDGLVDERTNTKKRTLETLGLKEYAIKLINAQQGKINTANIYNLLNYEAIKSGKFSLEEFNGKKDEFVSYDVVNRFVKGYLKENKLLKNIILYGEDGAISRQMPAMGRSNWAVNSINQIVEIDASPLDLICNAGDICKSIGFEAVSDVFSDEDEFMSYIKQWQNATQSSL</sequence>
<evidence type="ECO:0000313" key="1">
    <source>
        <dbReference type="EMBL" id="MSN96325.1"/>
    </source>
</evidence>
<protein>
    <submittedName>
        <fullName evidence="1">Helix-turn-helix domain containing protein</fullName>
    </submittedName>
</protein>
<evidence type="ECO:0000313" key="2">
    <source>
        <dbReference type="Proteomes" id="UP000476338"/>
    </source>
</evidence>
<dbReference type="Proteomes" id="UP000476338">
    <property type="component" value="Unassembled WGS sequence"/>
</dbReference>
<organism evidence="1 2">
    <name type="scientific">Campylobacter portucalensis</name>
    <dbReference type="NCBI Taxonomy" id="2608384"/>
    <lineage>
        <taxon>Bacteria</taxon>
        <taxon>Pseudomonadati</taxon>
        <taxon>Campylobacterota</taxon>
        <taxon>Epsilonproteobacteria</taxon>
        <taxon>Campylobacterales</taxon>
        <taxon>Campylobacteraceae</taxon>
        <taxon>Campylobacter</taxon>
    </lineage>
</organism>
<gene>
    <name evidence="1" type="ORF">F1B92_03810</name>
</gene>
<keyword evidence="2" id="KW-1185">Reference proteome</keyword>
<accession>A0A6L5WJX7</accession>